<feature type="region of interest" description="Disordered" evidence="1">
    <location>
        <begin position="452"/>
        <end position="527"/>
    </location>
</feature>
<dbReference type="OrthoDB" id="10643863at2759"/>
<feature type="region of interest" description="Disordered" evidence="1">
    <location>
        <begin position="344"/>
        <end position="422"/>
    </location>
</feature>
<feature type="compositionally biased region" description="Polar residues" evidence="1">
    <location>
        <begin position="357"/>
        <end position="367"/>
    </location>
</feature>
<feature type="compositionally biased region" description="Polar residues" evidence="1">
    <location>
        <begin position="383"/>
        <end position="399"/>
    </location>
</feature>
<reference evidence="2 3" key="1">
    <citation type="journal article" date="2013" name="PLoS Genet.">
        <title>The genome and development-dependent transcriptomes of Pyronema confluens: a window into fungal evolution.</title>
        <authorList>
            <person name="Traeger S."/>
            <person name="Altegoer F."/>
            <person name="Freitag M."/>
            <person name="Gabaldon T."/>
            <person name="Kempken F."/>
            <person name="Kumar A."/>
            <person name="Marcet-Houben M."/>
            <person name="Poggeler S."/>
            <person name="Stajich J.E."/>
            <person name="Nowrousian M."/>
        </authorList>
    </citation>
    <scope>NUCLEOTIDE SEQUENCE [LARGE SCALE GENOMIC DNA]</scope>
    <source>
        <strain evidence="3">CBS 100304</strain>
        <tissue evidence="2">Vegetative mycelium</tissue>
    </source>
</reference>
<accession>U4L111</accession>
<keyword evidence="3" id="KW-1185">Reference proteome</keyword>
<dbReference type="EMBL" id="HF935272">
    <property type="protein sequence ID" value="CCX05754.1"/>
    <property type="molecule type" value="Genomic_DNA"/>
</dbReference>
<feature type="compositionally biased region" description="Basic and acidic residues" evidence="1">
    <location>
        <begin position="235"/>
        <end position="247"/>
    </location>
</feature>
<feature type="region of interest" description="Disordered" evidence="1">
    <location>
        <begin position="10"/>
        <end position="44"/>
    </location>
</feature>
<sequence length="696" mass="75688">MLDVIQRLLIGVPKRPTPSQKQPTPRERHRNYAPPASQVPIAPKPIPVPLQTPQWLREHQNLSTILESPFEFPLEPTSSIESSSHSSELVDLPSPRLPDEIYEQTVFRNTGRLVDIPSTESSSLSLGPVDLIIPQRPRLDHGIYSQPIVKIVNRQRKAKPVFMSGALGENKLALWVIRGCLLTAVGSPTETRHINSSTNPSSLTWTRSGASVLPPKSVIKNHNGDHPHPAATMRGAHENPTESRRIDSSSPAWNSKTSSVPPSNMVVRTQNGKRLQVQLVDSSGPISSGKPYSVLVSKTIPKKNNGKSIAVRLVNSLEPTPSGNTQSLHTSKLVLKKLSSSNLPQAKIRHVNPPSPLRSSTTGSVSPPKSGIKKRTGGHPQPTEIQDANFSSPTRTRNASSFPVPKPVLKKPSSVYQMSGHTNFPSTRHVNFLHDTTTQNLSFGSPFVFVSSDDSSSQSSLASSDSMVDVSPRPLDASPKPLDAPDWNVVTPEAPTPAPSSDEDSEEALWQQASPAGEDNSLRSLTEEDRYPHPVATELTNELTTGRRPPRVIDVDSEIHGVMPFMILLLSMPFIGIATHTGSVIALGQGLKCATRNLKVQGDKRIGPARGEKIWCNKRLEKQKPWVNRYQATRAWRVNVPPYDMSSLDRGVPGRGREVSKVRGIPSVGQMRAGVSTVRGVPGVGQSRGEASTEAV</sequence>
<evidence type="ECO:0000313" key="2">
    <source>
        <dbReference type="EMBL" id="CCX05754.1"/>
    </source>
</evidence>
<gene>
    <name evidence="2" type="ORF">PCON_05341</name>
</gene>
<evidence type="ECO:0000256" key="1">
    <source>
        <dbReference type="SAM" id="MobiDB-lite"/>
    </source>
</evidence>
<feature type="compositionally biased region" description="Low complexity" evidence="1">
    <location>
        <begin position="452"/>
        <end position="471"/>
    </location>
</feature>
<dbReference type="Proteomes" id="UP000018144">
    <property type="component" value="Unassembled WGS sequence"/>
</dbReference>
<feature type="compositionally biased region" description="Polar residues" evidence="1">
    <location>
        <begin position="248"/>
        <end position="265"/>
    </location>
</feature>
<dbReference type="AlphaFoldDB" id="U4L111"/>
<feature type="region of interest" description="Disordered" evidence="1">
    <location>
        <begin position="189"/>
        <end position="265"/>
    </location>
</feature>
<name>U4L111_PYROM</name>
<protein>
    <submittedName>
        <fullName evidence="2">Uncharacterized protein</fullName>
    </submittedName>
</protein>
<feature type="compositionally biased region" description="Polar residues" evidence="1">
    <location>
        <begin position="189"/>
        <end position="209"/>
    </location>
</feature>
<organism evidence="2 3">
    <name type="scientific">Pyronema omphalodes (strain CBS 100304)</name>
    <name type="common">Pyronema confluens</name>
    <dbReference type="NCBI Taxonomy" id="1076935"/>
    <lineage>
        <taxon>Eukaryota</taxon>
        <taxon>Fungi</taxon>
        <taxon>Dikarya</taxon>
        <taxon>Ascomycota</taxon>
        <taxon>Pezizomycotina</taxon>
        <taxon>Pezizomycetes</taxon>
        <taxon>Pezizales</taxon>
        <taxon>Pyronemataceae</taxon>
        <taxon>Pyronema</taxon>
    </lineage>
</organism>
<evidence type="ECO:0000313" key="3">
    <source>
        <dbReference type="Proteomes" id="UP000018144"/>
    </source>
</evidence>
<proteinExistence type="predicted"/>